<comment type="caution">
    <text evidence="2">The sequence shown here is derived from an EMBL/GenBank/DDBJ whole genome shotgun (WGS) entry which is preliminary data.</text>
</comment>
<evidence type="ECO:0000313" key="2">
    <source>
        <dbReference type="EMBL" id="KAL0872160.1"/>
    </source>
</evidence>
<dbReference type="Pfam" id="PF00078">
    <property type="entry name" value="RVT_1"/>
    <property type="match status" value="1"/>
</dbReference>
<dbReference type="PANTHER" id="PTHR47027">
    <property type="entry name" value="REVERSE TRANSCRIPTASE DOMAIN-CONTAINING PROTEIN"/>
    <property type="match status" value="1"/>
</dbReference>
<accession>A0ABR3HP31</accession>
<dbReference type="InterPro" id="IPR000477">
    <property type="entry name" value="RT_dom"/>
</dbReference>
<dbReference type="InterPro" id="IPR043502">
    <property type="entry name" value="DNA/RNA_pol_sf"/>
</dbReference>
<organism evidence="2 3">
    <name type="scientific">Loxostege sticticalis</name>
    <name type="common">Beet webworm moth</name>
    <dbReference type="NCBI Taxonomy" id="481309"/>
    <lineage>
        <taxon>Eukaryota</taxon>
        <taxon>Metazoa</taxon>
        <taxon>Ecdysozoa</taxon>
        <taxon>Arthropoda</taxon>
        <taxon>Hexapoda</taxon>
        <taxon>Insecta</taxon>
        <taxon>Pterygota</taxon>
        <taxon>Neoptera</taxon>
        <taxon>Endopterygota</taxon>
        <taxon>Lepidoptera</taxon>
        <taxon>Glossata</taxon>
        <taxon>Ditrysia</taxon>
        <taxon>Pyraloidea</taxon>
        <taxon>Crambidae</taxon>
        <taxon>Pyraustinae</taxon>
        <taxon>Loxostege</taxon>
    </lineage>
</organism>
<protein>
    <recommendedName>
        <fullName evidence="1">Reverse transcriptase domain-containing protein</fullName>
    </recommendedName>
</protein>
<evidence type="ECO:0000313" key="3">
    <source>
        <dbReference type="Proteomes" id="UP001549920"/>
    </source>
</evidence>
<dbReference type="SUPFAM" id="SSF56672">
    <property type="entry name" value="DNA/RNA polymerases"/>
    <property type="match status" value="1"/>
</dbReference>
<gene>
    <name evidence="2" type="ORF">ABMA27_004569</name>
</gene>
<reference evidence="2 3" key="1">
    <citation type="submission" date="2024-06" db="EMBL/GenBank/DDBJ databases">
        <title>A chromosome-level genome assembly of beet webworm, Loxostege sticticalis.</title>
        <authorList>
            <person name="Zhang Y."/>
        </authorList>
    </citation>
    <scope>NUCLEOTIDE SEQUENCE [LARGE SCALE GENOMIC DNA]</scope>
    <source>
        <strain evidence="2">AQ026</strain>
        <tissue evidence="2">Whole body</tissue>
    </source>
</reference>
<dbReference type="PROSITE" id="PS50878">
    <property type="entry name" value="RT_POL"/>
    <property type="match status" value="1"/>
</dbReference>
<dbReference type="PANTHER" id="PTHR47027:SF20">
    <property type="entry name" value="REVERSE TRANSCRIPTASE-LIKE PROTEIN WITH RNA-DIRECTED DNA POLYMERASE DOMAIN"/>
    <property type="match status" value="1"/>
</dbReference>
<evidence type="ECO:0000259" key="1">
    <source>
        <dbReference type="PROSITE" id="PS50878"/>
    </source>
</evidence>
<keyword evidence="3" id="KW-1185">Reference proteome</keyword>
<sequence>MVRWAGSLSGPYRLQCGVRQGGLTSPRLFSLYVNRLIGELSSTMVGCSVDGTFVNNISYADDMVLLSPSISALRKLVNICEGYAEAHGLRYNTSKSEMLVFRAGTKHYPMIPPVTLCGTPLKLVSQFKYLGHWVTADQHDDMDVERERRALAVRSNMLIRRFAKCTKDVKVTLFKAFCQSFYTCSLWIDYTRKAYNVLRVQYNNAFRALVGLPRYCSASGMFSEARTDDFYALMRKRVASLWRRVRASPNSVLQTVADRFDGAFLRHWITTHVKPSNRAAK</sequence>
<feature type="domain" description="Reverse transcriptase" evidence="1">
    <location>
        <begin position="1"/>
        <end position="134"/>
    </location>
</feature>
<proteinExistence type="predicted"/>
<name>A0ABR3HP31_LOXSC</name>
<dbReference type="EMBL" id="JBEUOH010000016">
    <property type="protein sequence ID" value="KAL0872160.1"/>
    <property type="molecule type" value="Genomic_DNA"/>
</dbReference>
<dbReference type="Proteomes" id="UP001549920">
    <property type="component" value="Unassembled WGS sequence"/>
</dbReference>